<dbReference type="InterPro" id="IPR005017">
    <property type="entry name" value="OMPP1/FadL/TodX"/>
</dbReference>
<dbReference type="RefSeq" id="WP_053381585.1">
    <property type="nucleotide sequence ID" value="NZ_CP011801.1"/>
</dbReference>
<dbReference type="EMBL" id="CP011801">
    <property type="protein sequence ID" value="ALA60784.1"/>
    <property type="molecule type" value="Genomic_DNA"/>
</dbReference>
<dbReference type="AlphaFoldDB" id="A0A0K2GIT9"/>
<keyword evidence="4" id="KW-0812">Transmembrane</keyword>
<evidence type="ECO:0000256" key="2">
    <source>
        <dbReference type="ARBA" id="ARBA00008163"/>
    </source>
</evidence>
<feature type="signal peptide" evidence="8">
    <location>
        <begin position="1"/>
        <end position="25"/>
    </location>
</feature>
<gene>
    <name evidence="9" type="ORF">NITMOv2_4409</name>
</gene>
<evidence type="ECO:0000313" key="9">
    <source>
        <dbReference type="EMBL" id="ALA60784.1"/>
    </source>
</evidence>
<name>A0A0K2GIT9_NITMO</name>
<evidence type="ECO:0000256" key="1">
    <source>
        <dbReference type="ARBA" id="ARBA00004571"/>
    </source>
</evidence>
<evidence type="ECO:0000313" key="10">
    <source>
        <dbReference type="Proteomes" id="UP000069205"/>
    </source>
</evidence>
<keyword evidence="3" id="KW-1134">Transmembrane beta strand</keyword>
<dbReference type="GO" id="GO:0009279">
    <property type="term" value="C:cell outer membrane"/>
    <property type="evidence" value="ECO:0007669"/>
    <property type="project" value="UniProtKB-SubCell"/>
</dbReference>
<sequence length="460" mass="49551">MGPIGRLWTAACVFTLAAMPHLPTAAFAQAFRIQGQGAVAQGQSNAFSAQADDPSAIHYNPAGITQLEGIQTSFGTSLIGGGVSYTSPTGVQASGDRGGSVAWPPPSYFYATARVKDLGIGWLGDTTLGIGLNVPFGSLVEYPPNGPFRFATVASTLPLMDIKPTIAYRFNDQLSFGLGADIYTFTGLFGEGHAEQRFVAPPTGLPGGIPANSSVELFGKDTAAGFNVSLLYTPFRNAEGLPLVNVGFVYRSQATLHLDGAVLANGALVSNATTTLVLPQVFTGAMAIWPVREPHREWKLELDVDYVGWRSNRNLNIVMANGATIPNPQNWRNVPVYNIGTEYRWLQMERLPHWEIAARAGYSYVQNPAPDATFSPAVPSLDYNSVTAGVSFVCKEHATVFGLFACGEGGRFVPKVIELSLAYQHLFYEPRRITGNQNQTVNGNWGQTAYVGGIELRMRY</sequence>
<proteinExistence type="inferred from homology"/>
<dbReference type="GO" id="GO:0015483">
    <property type="term" value="F:long-chain fatty acid transporting porin activity"/>
    <property type="evidence" value="ECO:0007669"/>
    <property type="project" value="TreeGrafter"/>
</dbReference>
<feature type="chain" id="PRO_5005476921" evidence="8">
    <location>
        <begin position="26"/>
        <end position="460"/>
    </location>
</feature>
<evidence type="ECO:0000256" key="7">
    <source>
        <dbReference type="ARBA" id="ARBA00023237"/>
    </source>
</evidence>
<dbReference type="PANTHER" id="PTHR35093">
    <property type="entry name" value="OUTER MEMBRANE PROTEIN NMB0088-RELATED"/>
    <property type="match status" value="1"/>
</dbReference>
<keyword evidence="5 8" id="KW-0732">Signal</keyword>
<evidence type="ECO:0000256" key="3">
    <source>
        <dbReference type="ARBA" id="ARBA00022452"/>
    </source>
</evidence>
<organism evidence="9 10">
    <name type="scientific">Nitrospira moscoviensis</name>
    <dbReference type="NCBI Taxonomy" id="42253"/>
    <lineage>
        <taxon>Bacteria</taxon>
        <taxon>Pseudomonadati</taxon>
        <taxon>Nitrospirota</taxon>
        <taxon>Nitrospiria</taxon>
        <taxon>Nitrospirales</taxon>
        <taxon>Nitrospiraceae</taxon>
        <taxon>Nitrospira</taxon>
    </lineage>
</organism>
<comment type="similarity">
    <text evidence="2">Belongs to the OmpP1/FadL family.</text>
</comment>
<keyword evidence="7" id="KW-0998">Cell outer membrane</keyword>
<accession>A0A0K2GIT9</accession>
<dbReference type="SUPFAM" id="SSF56935">
    <property type="entry name" value="Porins"/>
    <property type="match status" value="1"/>
</dbReference>
<dbReference type="Pfam" id="PF03349">
    <property type="entry name" value="Toluene_X"/>
    <property type="match status" value="1"/>
</dbReference>
<evidence type="ECO:0000256" key="8">
    <source>
        <dbReference type="SAM" id="SignalP"/>
    </source>
</evidence>
<dbReference type="Gene3D" id="2.40.160.60">
    <property type="entry name" value="Outer membrane protein transport protein (OMPP1/FadL/TodX)"/>
    <property type="match status" value="1"/>
</dbReference>
<protein>
    <submittedName>
        <fullName evidence="9">Putative long-chain fatty acid outer membrane transporter</fullName>
    </submittedName>
</protein>
<reference evidence="9 10" key="1">
    <citation type="journal article" date="2015" name="Proc. Natl. Acad. Sci. U.S.A.">
        <title>Expanded metabolic versatility of ubiquitous nitrite-oxidizing bacteria from the genus Nitrospira.</title>
        <authorList>
            <person name="Koch H."/>
            <person name="Lucker S."/>
            <person name="Albertsen M."/>
            <person name="Kitzinger K."/>
            <person name="Herbold C."/>
            <person name="Spieck E."/>
            <person name="Nielsen P.H."/>
            <person name="Wagner M."/>
            <person name="Daims H."/>
        </authorList>
    </citation>
    <scope>NUCLEOTIDE SEQUENCE [LARGE SCALE GENOMIC DNA]</scope>
    <source>
        <strain evidence="9 10">NSP M-1</strain>
    </source>
</reference>
<keyword evidence="6" id="KW-0472">Membrane</keyword>
<dbReference type="KEGG" id="nmv:NITMOv2_4409"/>
<evidence type="ECO:0000256" key="5">
    <source>
        <dbReference type="ARBA" id="ARBA00022729"/>
    </source>
</evidence>
<dbReference type="PATRIC" id="fig|42253.5.peg.4350"/>
<keyword evidence="10" id="KW-1185">Reference proteome</keyword>
<dbReference type="STRING" id="42253.NITMOv2_4409"/>
<dbReference type="PANTHER" id="PTHR35093:SF8">
    <property type="entry name" value="OUTER MEMBRANE PROTEIN NMB0088-RELATED"/>
    <property type="match status" value="1"/>
</dbReference>
<comment type="subcellular location">
    <subcellularLocation>
        <location evidence="1">Cell outer membrane</location>
        <topology evidence="1">Multi-pass membrane protein</topology>
    </subcellularLocation>
</comment>
<evidence type="ECO:0000256" key="6">
    <source>
        <dbReference type="ARBA" id="ARBA00023136"/>
    </source>
</evidence>
<evidence type="ECO:0000256" key="4">
    <source>
        <dbReference type="ARBA" id="ARBA00022692"/>
    </source>
</evidence>
<dbReference type="Proteomes" id="UP000069205">
    <property type="component" value="Chromosome"/>
</dbReference>